<accession>X0T933</accession>
<organism evidence="1">
    <name type="scientific">marine sediment metagenome</name>
    <dbReference type="NCBI Taxonomy" id="412755"/>
    <lineage>
        <taxon>unclassified sequences</taxon>
        <taxon>metagenomes</taxon>
        <taxon>ecological metagenomes</taxon>
    </lineage>
</organism>
<dbReference type="EMBL" id="BARS01018008">
    <property type="protein sequence ID" value="GAF89724.1"/>
    <property type="molecule type" value="Genomic_DNA"/>
</dbReference>
<gene>
    <name evidence="1" type="ORF">S01H1_29381</name>
</gene>
<feature type="non-terminal residue" evidence="1">
    <location>
        <position position="1"/>
    </location>
</feature>
<protein>
    <submittedName>
        <fullName evidence="1">Uncharacterized protein</fullName>
    </submittedName>
</protein>
<proteinExistence type="predicted"/>
<name>X0T933_9ZZZZ</name>
<comment type="caution">
    <text evidence="1">The sequence shown here is derived from an EMBL/GenBank/DDBJ whole genome shotgun (WGS) entry which is preliminary data.</text>
</comment>
<sequence>EPLKYDLRGLYSVPVAKNFVIVYSYCKICRKKGDDQILLCYDCSNMTDETVRFFDIGPHNKVYELVRLTNVK</sequence>
<reference evidence="1" key="1">
    <citation type="journal article" date="2014" name="Front. Microbiol.">
        <title>High frequency of phylogenetically diverse reductive dehalogenase-homologous genes in deep subseafloor sedimentary metagenomes.</title>
        <authorList>
            <person name="Kawai M."/>
            <person name="Futagami T."/>
            <person name="Toyoda A."/>
            <person name="Takaki Y."/>
            <person name="Nishi S."/>
            <person name="Hori S."/>
            <person name="Arai W."/>
            <person name="Tsubouchi T."/>
            <person name="Morono Y."/>
            <person name="Uchiyama I."/>
            <person name="Ito T."/>
            <person name="Fujiyama A."/>
            <person name="Inagaki F."/>
            <person name="Takami H."/>
        </authorList>
    </citation>
    <scope>NUCLEOTIDE SEQUENCE</scope>
    <source>
        <strain evidence="1">Expedition CK06-06</strain>
    </source>
</reference>
<evidence type="ECO:0000313" key="1">
    <source>
        <dbReference type="EMBL" id="GAF89724.1"/>
    </source>
</evidence>
<dbReference type="AlphaFoldDB" id="X0T933"/>